<dbReference type="GO" id="GO:0006183">
    <property type="term" value="P:GTP biosynthetic process"/>
    <property type="evidence" value="ECO:0007669"/>
    <property type="project" value="TreeGrafter"/>
</dbReference>
<sequence>MHGKRGDHDTVSLSMRLTRRVPLLSSILSSPMDTITEGATAAAMASLGGLGIIHSNLSTADQVSVVRSVKSRRVPILSTLTFRAPSDRIHSLDNFDSCPYVLVTQSGSASSQLLGKRSPRSDWFKEVEESIVVF</sequence>
<name>A0A660KZ96_9ROSI</name>
<comment type="similarity">
    <text evidence="1">Belongs to the IMPDH/GMPR family.</text>
</comment>
<organism evidence="3 4">
    <name type="scientific">Carpinus fangiana</name>
    <dbReference type="NCBI Taxonomy" id="176857"/>
    <lineage>
        <taxon>Eukaryota</taxon>
        <taxon>Viridiplantae</taxon>
        <taxon>Streptophyta</taxon>
        <taxon>Embryophyta</taxon>
        <taxon>Tracheophyta</taxon>
        <taxon>Spermatophyta</taxon>
        <taxon>Magnoliopsida</taxon>
        <taxon>eudicotyledons</taxon>
        <taxon>Gunneridae</taxon>
        <taxon>Pentapetalae</taxon>
        <taxon>rosids</taxon>
        <taxon>fabids</taxon>
        <taxon>Fagales</taxon>
        <taxon>Betulaceae</taxon>
        <taxon>Carpinus</taxon>
    </lineage>
</organism>
<dbReference type="Pfam" id="PF00478">
    <property type="entry name" value="IMPDH"/>
    <property type="match status" value="1"/>
</dbReference>
<keyword evidence="4" id="KW-1185">Reference proteome</keyword>
<evidence type="ECO:0000313" key="3">
    <source>
        <dbReference type="EMBL" id="KAE8039326.1"/>
    </source>
</evidence>
<dbReference type="GO" id="GO:0005737">
    <property type="term" value="C:cytoplasm"/>
    <property type="evidence" value="ECO:0007669"/>
    <property type="project" value="TreeGrafter"/>
</dbReference>
<accession>A0A660KZ96</accession>
<dbReference type="GO" id="GO:0003938">
    <property type="term" value="F:IMP dehydrogenase activity"/>
    <property type="evidence" value="ECO:0007669"/>
    <property type="project" value="InterPro"/>
</dbReference>
<dbReference type="PANTHER" id="PTHR11911">
    <property type="entry name" value="INOSINE-5-MONOPHOSPHATE DEHYDROGENASE RELATED"/>
    <property type="match status" value="1"/>
</dbReference>
<dbReference type="InterPro" id="IPR013785">
    <property type="entry name" value="Aldolase_TIM"/>
</dbReference>
<dbReference type="PANTHER" id="PTHR11911:SF111">
    <property type="entry name" value="INOSINE-5'-MONOPHOSPHATE DEHYDROGENASE"/>
    <property type="match status" value="1"/>
</dbReference>
<reference evidence="3 4" key="1">
    <citation type="submission" date="2019-06" db="EMBL/GenBank/DDBJ databases">
        <title>A chromosomal-level reference genome of Carpinus fangiana (Coryloideae, Betulaceae).</title>
        <authorList>
            <person name="Yang X."/>
            <person name="Wang Z."/>
            <person name="Zhang L."/>
            <person name="Hao G."/>
            <person name="Liu J."/>
            <person name="Yang Y."/>
        </authorList>
    </citation>
    <scope>NUCLEOTIDE SEQUENCE [LARGE SCALE GENOMIC DNA]</scope>
    <source>
        <strain evidence="3">Cfa_2016G</strain>
        <tissue evidence="3">Leaf</tissue>
    </source>
</reference>
<proteinExistence type="inferred from homology"/>
<dbReference type="InterPro" id="IPR005990">
    <property type="entry name" value="IMP_DH"/>
</dbReference>
<evidence type="ECO:0000256" key="1">
    <source>
        <dbReference type="ARBA" id="ARBA00005502"/>
    </source>
</evidence>
<dbReference type="OrthoDB" id="1715975at2759"/>
<protein>
    <recommendedName>
        <fullName evidence="2">IMP dehydrogenase/GMP reductase domain-containing protein</fullName>
    </recommendedName>
</protein>
<gene>
    <name evidence="3" type="ORF">FH972_011750</name>
</gene>
<dbReference type="Proteomes" id="UP000327013">
    <property type="component" value="Chromosome 4"/>
</dbReference>
<dbReference type="Gene3D" id="3.20.20.70">
    <property type="entry name" value="Aldolase class I"/>
    <property type="match status" value="1"/>
</dbReference>
<evidence type="ECO:0000259" key="2">
    <source>
        <dbReference type="Pfam" id="PF00478"/>
    </source>
</evidence>
<dbReference type="SUPFAM" id="SSF51412">
    <property type="entry name" value="Inosine monophosphate dehydrogenase (IMPDH)"/>
    <property type="match status" value="1"/>
</dbReference>
<feature type="domain" description="IMP dehydrogenase/GMP reductase" evidence="2">
    <location>
        <begin position="9"/>
        <end position="72"/>
    </location>
</feature>
<dbReference type="AlphaFoldDB" id="A0A660KZ96"/>
<evidence type="ECO:0000313" key="4">
    <source>
        <dbReference type="Proteomes" id="UP000327013"/>
    </source>
</evidence>
<dbReference type="InterPro" id="IPR001093">
    <property type="entry name" value="IMP_DH_GMPRt"/>
</dbReference>
<dbReference type="EMBL" id="CM017324">
    <property type="protein sequence ID" value="KAE8039326.1"/>
    <property type="molecule type" value="Genomic_DNA"/>
</dbReference>